<reference evidence="2 4" key="1">
    <citation type="journal article" date="2018" name="Int. J. Syst. Evol. Microbiol.">
        <title>Micromonospora globbae sp. nov., an endophytic actinomycete isolated from roots of Globba winitii C. H. Wright.</title>
        <authorList>
            <person name="Kuncharoen N."/>
            <person name="Pittayakhajonwut P."/>
            <person name="Tanasupawat S."/>
        </authorList>
    </citation>
    <scope>NUCLEOTIDE SEQUENCE [LARGE SCALE GENOMIC DNA]</scope>
    <source>
        <strain evidence="2 4">WPS1-2</strain>
    </source>
</reference>
<proteinExistence type="predicted"/>
<reference evidence="3" key="2">
    <citation type="submission" date="2022-10" db="EMBL/GenBank/DDBJ databases">
        <title>The complete genomes of actinobacterial strains from the NBC collection.</title>
        <authorList>
            <person name="Joergensen T.S."/>
            <person name="Alvarez Arevalo M."/>
            <person name="Sterndorff E.B."/>
            <person name="Faurdal D."/>
            <person name="Vuksanovic O."/>
            <person name="Mourched A.-S."/>
            <person name="Charusanti P."/>
            <person name="Shaw S."/>
            <person name="Blin K."/>
            <person name="Weber T."/>
        </authorList>
    </citation>
    <scope>NUCLEOTIDE SEQUENCE</scope>
    <source>
        <strain evidence="3">NBC_00256</strain>
    </source>
</reference>
<dbReference type="Gene3D" id="3.30.360.10">
    <property type="entry name" value="Dihydrodipicolinate Reductase, domain 2"/>
    <property type="match status" value="1"/>
</dbReference>
<dbReference type="OrthoDB" id="3505279at2"/>
<evidence type="ECO:0000313" key="3">
    <source>
        <dbReference type="EMBL" id="WUP50965.1"/>
    </source>
</evidence>
<dbReference type="EMBL" id="RAQQ01000001">
    <property type="protein sequence ID" value="RKF29137.1"/>
    <property type="molecule type" value="Genomic_DNA"/>
</dbReference>
<dbReference type="Proteomes" id="UP001432190">
    <property type="component" value="Chromosome"/>
</dbReference>
<protein>
    <submittedName>
        <fullName evidence="2">Gfo/Idh/MocA family oxidoreductase</fullName>
    </submittedName>
</protein>
<feature type="domain" description="GFO/IDH/MocA-like oxidoreductase" evidence="1">
    <location>
        <begin position="150"/>
        <end position="285"/>
    </location>
</feature>
<evidence type="ECO:0000313" key="4">
    <source>
        <dbReference type="Proteomes" id="UP000285744"/>
    </source>
</evidence>
<evidence type="ECO:0000313" key="2">
    <source>
        <dbReference type="EMBL" id="RKF29137.1"/>
    </source>
</evidence>
<evidence type="ECO:0000313" key="5">
    <source>
        <dbReference type="Proteomes" id="UP001432190"/>
    </source>
</evidence>
<evidence type="ECO:0000259" key="1">
    <source>
        <dbReference type="Pfam" id="PF22725"/>
    </source>
</evidence>
<dbReference type="SUPFAM" id="SSF55347">
    <property type="entry name" value="Glyceraldehyde-3-phosphate dehydrogenase-like, C-terminal domain"/>
    <property type="match status" value="1"/>
</dbReference>
<dbReference type="SUPFAM" id="SSF51735">
    <property type="entry name" value="NAD(P)-binding Rossmann-fold domains"/>
    <property type="match status" value="1"/>
</dbReference>
<gene>
    <name evidence="2" type="ORF">D7I43_00715</name>
    <name evidence="3" type="ORF">OG994_05465</name>
</gene>
<dbReference type="Pfam" id="PF22725">
    <property type="entry name" value="GFO_IDH_MocA_C3"/>
    <property type="match status" value="1"/>
</dbReference>
<dbReference type="InterPro" id="IPR036291">
    <property type="entry name" value="NAD(P)-bd_dom_sf"/>
</dbReference>
<dbReference type="InterPro" id="IPR055170">
    <property type="entry name" value="GFO_IDH_MocA-like_dom"/>
</dbReference>
<dbReference type="AlphaFoldDB" id="A0A420F878"/>
<sequence length="383" mass="43044">MGGRKLGVVMNGVTGRMGYRQHLVRSVLAIREQGGVTLADGTRVQLEPLLVGRNATKLREIARRHDLPRWTTDLDAALADADYPVYFDSQVTQVREKSLIRAMDAGRHVYTEKPTAESLTGALDLARHARRAGVKNGVVHDKLYLPGLVKLKRLVDGGFFGRILSVRGEFGYWVFEGDWQPAQRPSWNYRAQDGGGIALDMFPHWNYVLENLFGRVRAVTARVVTHIPHRWDEQGHRYDATADDAAYAIFELDGGIVAQVNSSWAVRVNRDELVEFQVDGTEGSAVAGLHRCRVQHRAVTPKPVWNPDLVETQRFRDQWQEVPDNAVLENGFKAQWEQFVRHVVEDAPNPYDLLSGARGVQLAEAGLRSSREGRRVELPELTA</sequence>
<accession>A0A420F878</accession>
<keyword evidence="5" id="KW-1185">Reference proteome</keyword>
<dbReference type="PANTHER" id="PTHR42840">
    <property type="entry name" value="NAD(P)-BINDING ROSSMANN-FOLD SUPERFAMILY PROTEIN-RELATED"/>
    <property type="match status" value="1"/>
</dbReference>
<dbReference type="Gene3D" id="3.40.50.720">
    <property type="entry name" value="NAD(P)-binding Rossmann-like Domain"/>
    <property type="match status" value="1"/>
</dbReference>
<dbReference type="Proteomes" id="UP000285744">
    <property type="component" value="Unassembled WGS sequence"/>
</dbReference>
<name>A0A420F878_9ACTN</name>
<dbReference type="RefSeq" id="WP_120326376.1">
    <property type="nucleotide sequence ID" value="NZ_CP108084.1"/>
</dbReference>
<dbReference type="PANTHER" id="PTHR42840:SF8">
    <property type="entry name" value="OXIDOREDUCTASE"/>
    <property type="match status" value="1"/>
</dbReference>
<dbReference type="EMBL" id="CP108084">
    <property type="protein sequence ID" value="WUP50965.1"/>
    <property type="molecule type" value="Genomic_DNA"/>
</dbReference>
<organism evidence="2 4">
    <name type="scientific">Micromonospora globbae</name>
    <dbReference type="NCBI Taxonomy" id="1894969"/>
    <lineage>
        <taxon>Bacteria</taxon>
        <taxon>Bacillati</taxon>
        <taxon>Actinomycetota</taxon>
        <taxon>Actinomycetes</taxon>
        <taxon>Micromonosporales</taxon>
        <taxon>Micromonosporaceae</taxon>
        <taxon>Micromonospora</taxon>
    </lineage>
</organism>